<dbReference type="RefSeq" id="WP_116558874.1">
    <property type="nucleotide sequence ID" value="NZ_QDKM01000005.1"/>
</dbReference>
<proteinExistence type="predicted"/>
<sequence length="293" mass="30856">MTTDIRPQWIAVDWGAEVQRAYAMGKGGQVLARAESRHDSLADIESHLLDLIGPWLSDTPLPVLASGHIGAGGAFAVTPGAVPCKPAEAKPQRQPTCDARIALHILPGVQQSRPADLMQGGETQVAGILAQHPQFDGVLCLTGAQSRWIHISAEEIVSFQSALTGELRALLSDHSSLQSALKGDGPLDFDAFDAALSETLSRPERLAQALAGLQAITDPAQARGRLSGLLIGAELAAMRPYWLGQQVLLAGPQDLSALYARALQTQGVPSASNDAEFLTLAGLCLAWKTLQAG</sequence>
<dbReference type="Gene3D" id="3.30.420.300">
    <property type="entry name" value="2-keto-3-deoxy-galactonokinase, substrate binding domain"/>
    <property type="match status" value="1"/>
</dbReference>
<dbReference type="OrthoDB" id="256574at2"/>
<evidence type="ECO:0000313" key="1">
    <source>
        <dbReference type="EMBL" id="PVH28423.1"/>
    </source>
</evidence>
<name>A0A2T8HSQ8_9RHOB</name>
<keyword evidence="1" id="KW-0418">Kinase</keyword>
<dbReference type="Proteomes" id="UP000245911">
    <property type="component" value="Unassembled WGS sequence"/>
</dbReference>
<reference evidence="1 2" key="1">
    <citation type="submission" date="2018-04" db="EMBL/GenBank/DDBJ databases">
        <title>Pararhodobacter oceanense sp. nov., isolated from marine intertidal sediment.</title>
        <authorList>
            <person name="Wang X.-L."/>
            <person name="Du Z.-J."/>
        </authorList>
    </citation>
    <scope>NUCLEOTIDE SEQUENCE [LARGE SCALE GENOMIC DNA]</scope>
    <source>
        <strain evidence="1 2">AM505</strain>
    </source>
</reference>
<keyword evidence="1" id="KW-0808">Transferase</keyword>
<dbReference type="EMBL" id="QDKM01000005">
    <property type="protein sequence ID" value="PVH28423.1"/>
    <property type="molecule type" value="Genomic_DNA"/>
</dbReference>
<protein>
    <submittedName>
        <fullName evidence="1">2-keto-3-deoxy-galactonokinase</fullName>
    </submittedName>
</protein>
<organism evidence="1 2">
    <name type="scientific">Pararhodobacter oceanensis</name>
    <dbReference type="NCBI Taxonomy" id="2172121"/>
    <lineage>
        <taxon>Bacteria</taxon>
        <taxon>Pseudomonadati</taxon>
        <taxon>Pseudomonadota</taxon>
        <taxon>Alphaproteobacteria</taxon>
        <taxon>Rhodobacterales</taxon>
        <taxon>Paracoccaceae</taxon>
        <taxon>Pararhodobacter</taxon>
    </lineage>
</organism>
<gene>
    <name evidence="1" type="ORF">DDE20_12685</name>
</gene>
<dbReference type="InterPro" id="IPR042258">
    <property type="entry name" value="DGOK_N"/>
</dbReference>
<dbReference type="AlphaFoldDB" id="A0A2T8HSQ8"/>
<dbReference type="GO" id="GO:0008671">
    <property type="term" value="F:2-dehydro-3-deoxygalactonokinase activity"/>
    <property type="evidence" value="ECO:0007669"/>
    <property type="project" value="InterPro"/>
</dbReference>
<dbReference type="Gene3D" id="3.30.420.310">
    <property type="entry name" value="2-keto-3-deoxy-galactonokinase, C-terminal domain"/>
    <property type="match status" value="1"/>
</dbReference>
<keyword evidence="2" id="KW-1185">Reference proteome</keyword>
<dbReference type="InterPro" id="IPR007729">
    <property type="entry name" value="DGOK"/>
</dbReference>
<comment type="caution">
    <text evidence="1">The sequence shown here is derived from an EMBL/GenBank/DDBJ whole genome shotgun (WGS) entry which is preliminary data.</text>
</comment>
<dbReference type="GO" id="GO:0034194">
    <property type="term" value="P:D-galactonate catabolic process"/>
    <property type="evidence" value="ECO:0007669"/>
    <property type="project" value="InterPro"/>
</dbReference>
<dbReference type="InterPro" id="IPR042257">
    <property type="entry name" value="DGOK_C"/>
</dbReference>
<accession>A0A2T8HSQ8</accession>
<evidence type="ECO:0000313" key="2">
    <source>
        <dbReference type="Proteomes" id="UP000245911"/>
    </source>
</evidence>
<dbReference type="Pfam" id="PF05035">
    <property type="entry name" value="DGOK"/>
    <property type="match status" value="1"/>
</dbReference>